<accession>A0A2K3CQ83</accession>
<keyword evidence="14" id="KW-1185">Reference proteome</keyword>
<dbReference type="GO" id="GO:0005524">
    <property type="term" value="F:ATP binding"/>
    <property type="evidence" value="ECO:0007669"/>
    <property type="project" value="UniProtKB-KW"/>
</dbReference>
<dbReference type="GO" id="GO:0009507">
    <property type="term" value="C:chloroplast"/>
    <property type="evidence" value="ECO:0000318"/>
    <property type="project" value="GO_Central"/>
</dbReference>
<sequence>MQALQTGRSPALHGASQRRNPGVLRKTWSRVDAVRVQAAESSVPVDFSIKCKVDFGESVRLVGNQPFLGSWQPKKAVELRWTEGNIWKTEARVPVGTEVEFKVVKMKPDGEVIWEDGDNRTFKVLGPDYGLNVISAWAKAQDTKIDAFKLSDGSRQAPAAAAAAASNGAGAAAQQPPQQQSSSKSSRSREASATSSVDGGDSSSSSRGSTAVLSKSSFEEESGSRGAWVGAGPEFVRSRKKDERPAGTWRTEGLSGVALALVKGDEQAASWLKKLGLQKQLLVDSPPACRPRLDDLSYLYVYATWVNTGALACAESGSHYRPNHHANLALAMFRSLEWVIGDATRGGGGRSAAAEKLIMAARRMHTRLPSFSGEFRVSTPLTRIRDIAHRNDIPKELKDEIKHTLQNKLHRSAGPEDLVATEVMLQRVTARPGEYSEAFVEEFKIFTRELREFFNASGLVELLQGTLPALDDAHGSAVRSLLQLKERVEAAGGGNGNGGGGGAKLDDLMALLTATTQARSFYSAGLVAGLRNDVTDEVLAMRQRWRLADIRLEEYAFVVLSRIIGQLEEQGAPAKLPKATNLQWALPLAALTSGLRHMGLSLYDTRELLVLENELQRWHSTCPLTETRDAALRAKATLERALRVATEYSDALADVYTQPAATLGRALGLPEHMGGIFAEAEVRASMAFQVSKLAAMLARALRVAAGQEPWDVLVPGEVSGVLREAASLDSNALGPASSSNGNGADDGVVLVVRRADGDEELGPLGPRLRGVVLLQELPHLSHLGVRARQDKVTFVTCDDADVINRVLRPMLGRRVTLTATGDCAVSLREGGSAAPAPSKAPAAKAAAAPAPAAGSAPDAAAVAAVSKAYASGKWGEVVVPLDKAVVAACGSKSAKCGALVTLAASSGGLFAAPRGAVLPFGCLEAAVAAAGGDTESRFKELLGKLEDAKSGDGAALDATCEQLQALVAGLTVPPALVRQLVQSLTGGAAADPQLLLAVRSSANVEDLAGMSAAGLYDSVVGVAAADDGAVGAAVAAVWASLYTRRAVMSRRSAGVSQSSARMAVLVMEMVAPDLSFVLHTARPRDGNDKVLLAEVAPGQGETLASGVRGTPWRFEVEKASGKVDTLAYANFSTALMLPAQGTAAAVPAFAAYGSGAATSLIAGSGGEARPLPHVPTALVDREVDYSTQRMSADKDWRVATVQKLAEVGGSIEKAMGGVPQDIEGGVVLGRDGALALHVFQTRPQ</sequence>
<dbReference type="GO" id="GO:0051752">
    <property type="term" value="F:phosphoglucan, water dikinase activity"/>
    <property type="evidence" value="ECO:0000318"/>
    <property type="project" value="GO_Central"/>
</dbReference>
<evidence type="ECO:0000256" key="5">
    <source>
        <dbReference type="ARBA" id="ARBA00022723"/>
    </source>
</evidence>
<dbReference type="Gene3D" id="3.30.470.20">
    <property type="entry name" value="ATP-grasp fold, B domain"/>
    <property type="match status" value="1"/>
</dbReference>
<dbReference type="Proteomes" id="UP000006906">
    <property type="component" value="Chromosome 17"/>
</dbReference>
<dbReference type="InterPro" id="IPR054481">
    <property type="entry name" value="GWD1_pHisD"/>
</dbReference>
<evidence type="ECO:0000256" key="11">
    <source>
        <dbReference type="SAM" id="MobiDB-lite"/>
    </source>
</evidence>
<dbReference type="STRING" id="3055.A0A2K3CQ83"/>
<organism evidence="13 14">
    <name type="scientific">Chlamydomonas reinhardtii</name>
    <name type="common">Chlamydomonas smithii</name>
    <dbReference type="NCBI Taxonomy" id="3055"/>
    <lineage>
        <taxon>Eukaryota</taxon>
        <taxon>Viridiplantae</taxon>
        <taxon>Chlorophyta</taxon>
        <taxon>core chlorophytes</taxon>
        <taxon>Chlorophyceae</taxon>
        <taxon>CS clade</taxon>
        <taxon>Chlamydomonadales</taxon>
        <taxon>Chlamydomonadaceae</taxon>
        <taxon>Chlamydomonas</taxon>
    </lineage>
</organism>
<dbReference type="SUPFAM" id="SSF49452">
    <property type="entry name" value="Starch-binding domain-like"/>
    <property type="match status" value="1"/>
</dbReference>
<dbReference type="RefSeq" id="XP_042914700.1">
    <property type="nucleotide sequence ID" value="XM_043072241.1"/>
</dbReference>
<dbReference type="EMBL" id="CM008978">
    <property type="protein sequence ID" value="PNW70441.1"/>
    <property type="molecule type" value="Genomic_DNA"/>
</dbReference>
<dbReference type="GO" id="GO:2001070">
    <property type="term" value="F:starch binding"/>
    <property type="evidence" value="ECO:0007669"/>
    <property type="project" value="InterPro"/>
</dbReference>
<proteinExistence type="inferred from homology"/>
<dbReference type="ExpressionAtlas" id="A0A2K3CQ83">
    <property type="expression patterns" value="baseline and differential"/>
</dbReference>
<dbReference type="PROSITE" id="PS51166">
    <property type="entry name" value="CBM20"/>
    <property type="match status" value="1"/>
</dbReference>
<dbReference type="OrthoDB" id="6123450at2759"/>
<dbReference type="AlphaFoldDB" id="A0A2K3CQ83"/>
<dbReference type="InParanoid" id="A0A2K3CQ83"/>
<dbReference type="Gene3D" id="2.60.40.10">
    <property type="entry name" value="Immunoglobulins"/>
    <property type="match status" value="1"/>
</dbReference>
<evidence type="ECO:0000256" key="8">
    <source>
        <dbReference type="ARBA" id="ARBA00022840"/>
    </source>
</evidence>
<evidence type="ECO:0000313" key="13">
    <source>
        <dbReference type="EMBL" id="PNW70441.1"/>
    </source>
</evidence>
<keyword evidence="7" id="KW-0418">Kinase</keyword>
<feature type="domain" description="CBM20" evidence="12">
    <location>
        <begin position="37"/>
        <end position="139"/>
    </location>
</feature>
<evidence type="ECO:0000256" key="10">
    <source>
        <dbReference type="ARBA" id="ARBA00023277"/>
    </source>
</evidence>
<protein>
    <recommendedName>
        <fullName evidence="12">CBM20 domain-containing protein</fullName>
    </recommendedName>
</protein>
<keyword evidence="6" id="KW-0547">Nucleotide-binding</keyword>
<dbReference type="InterPro" id="IPR002044">
    <property type="entry name" value="CBM20"/>
</dbReference>
<dbReference type="GO" id="GO:0005982">
    <property type="term" value="P:starch metabolic process"/>
    <property type="evidence" value="ECO:0000318"/>
    <property type="project" value="GO_Central"/>
</dbReference>
<dbReference type="Gene3D" id="3.30.1490.20">
    <property type="entry name" value="ATP-grasp fold, A domain"/>
    <property type="match status" value="1"/>
</dbReference>
<dbReference type="Pfam" id="PF22973">
    <property type="entry name" value="GWD1_pHisD"/>
    <property type="match status" value="1"/>
</dbReference>
<dbReference type="GO" id="GO:0046872">
    <property type="term" value="F:metal ion binding"/>
    <property type="evidence" value="ECO:0007669"/>
    <property type="project" value="UniProtKB-KW"/>
</dbReference>
<dbReference type="PANTHER" id="PTHR47453:SF1">
    <property type="entry name" value="PHOSPHOGLUCAN, WATER DIKINASE, CHLOROPLASTIC"/>
    <property type="match status" value="1"/>
</dbReference>
<dbReference type="KEGG" id="cre:CHLRE_17g719900v5"/>
<dbReference type="Pfam" id="PF00686">
    <property type="entry name" value="CBM_20"/>
    <property type="match status" value="1"/>
</dbReference>
<keyword evidence="9" id="KW-0460">Magnesium</keyword>
<dbReference type="SUPFAM" id="SSF56059">
    <property type="entry name" value="Glutathione synthetase ATP-binding domain-like"/>
    <property type="match status" value="1"/>
</dbReference>
<keyword evidence="5" id="KW-0479">Metal-binding</keyword>
<comment type="subunit">
    <text evidence="3">Homodimer.</text>
</comment>
<dbReference type="Pfam" id="PF01326">
    <property type="entry name" value="PPDK_N"/>
    <property type="match status" value="1"/>
</dbReference>
<dbReference type="CDD" id="cd05467">
    <property type="entry name" value="CBM20"/>
    <property type="match status" value="1"/>
</dbReference>
<dbReference type="InterPro" id="IPR002192">
    <property type="entry name" value="PPDK_AMP/ATP-bd"/>
</dbReference>
<evidence type="ECO:0000259" key="12">
    <source>
        <dbReference type="PROSITE" id="PS51166"/>
    </source>
</evidence>
<reference evidence="13 14" key="1">
    <citation type="journal article" date="2007" name="Science">
        <title>The Chlamydomonas genome reveals the evolution of key animal and plant functions.</title>
        <authorList>
            <person name="Merchant S.S."/>
            <person name="Prochnik S.E."/>
            <person name="Vallon O."/>
            <person name="Harris E.H."/>
            <person name="Karpowicz S.J."/>
            <person name="Witman G.B."/>
            <person name="Terry A."/>
            <person name="Salamov A."/>
            <person name="Fritz-Laylin L.K."/>
            <person name="Marechal-Drouard L."/>
            <person name="Marshall W.F."/>
            <person name="Qu L.H."/>
            <person name="Nelson D.R."/>
            <person name="Sanderfoot A.A."/>
            <person name="Spalding M.H."/>
            <person name="Kapitonov V.V."/>
            <person name="Ren Q."/>
            <person name="Ferris P."/>
            <person name="Lindquist E."/>
            <person name="Shapiro H."/>
            <person name="Lucas S.M."/>
            <person name="Grimwood J."/>
            <person name="Schmutz J."/>
            <person name="Cardol P."/>
            <person name="Cerutti H."/>
            <person name="Chanfreau G."/>
            <person name="Chen C.L."/>
            <person name="Cognat V."/>
            <person name="Croft M.T."/>
            <person name="Dent R."/>
            <person name="Dutcher S."/>
            <person name="Fernandez E."/>
            <person name="Fukuzawa H."/>
            <person name="Gonzalez-Ballester D."/>
            <person name="Gonzalez-Halphen D."/>
            <person name="Hallmann A."/>
            <person name="Hanikenne M."/>
            <person name="Hippler M."/>
            <person name="Inwood W."/>
            <person name="Jabbari K."/>
            <person name="Kalanon M."/>
            <person name="Kuras R."/>
            <person name="Lefebvre P.A."/>
            <person name="Lemaire S.D."/>
            <person name="Lobanov A.V."/>
            <person name="Lohr M."/>
            <person name="Manuell A."/>
            <person name="Meier I."/>
            <person name="Mets L."/>
            <person name="Mittag M."/>
            <person name="Mittelmeier T."/>
            <person name="Moroney J.V."/>
            <person name="Moseley J."/>
            <person name="Napoli C."/>
            <person name="Nedelcu A.M."/>
            <person name="Niyogi K."/>
            <person name="Novoselov S.V."/>
            <person name="Paulsen I.T."/>
            <person name="Pazour G."/>
            <person name="Purton S."/>
            <person name="Ral J.P."/>
            <person name="Riano-Pachon D.M."/>
            <person name="Riekhof W."/>
            <person name="Rymarquis L."/>
            <person name="Schroda M."/>
            <person name="Stern D."/>
            <person name="Umen J."/>
            <person name="Willows R."/>
            <person name="Wilson N."/>
            <person name="Zimmer S.L."/>
            <person name="Allmer J."/>
            <person name="Balk J."/>
            <person name="Bisova K."/>
            <person name="Chen C.J."/>
            <person name="Elias M."/>
            <person name="Gendler K."/>
            <person name="Hauser C."/>
            <person name="Lamb M.R."/>
            <person name="Ledford H."/>
            <person name="Long J.C."/>
            <person name="Minagawa J."/>
            <person name="Page M.D."/>
            <person name="Pan J."/>
            <person name="Pootakham W."/>
            <person name="Roje S."/>
            <person name="Rose A."/>
            <person name="Stahlberg E."/>
            <person name="Terauchi A.M."/>
            <person name="Yang P."/>
            <person name="Ball S."/>
            <person name="Bowler C."/>
            <person name="Dieckmann C.L."/>
            <person name="Gladyshev V.N."/>
            <person name="Green P."/>
            <person name="Jorgensen R."/>
            <person name="Mayfield S."/>
            <person name="Mueller-Roeber B."/>
            <person name="Rajamani S."/>
            <person name="Sayre R.T."/>
            <person name="Brokstein P."/>
            <person name="Dubchak I."/>
            <person name="Goodstein D."/>
            <person name="Hornick L."/>
            <person name="Huang Y.W."/>
            <person name="Jhaveri J."/>
            <person name="Luo Y."/>
            <person name="Martinez D."/>
            <person name="Ngau W.C."/>
            <person name="Otillar B."/>
            <person name="Poliakov A."/>
            <person name="Porter A."/>
            <person name="Szajkowski L."/>
            <person name="Werner G."/>
            <person name="Zhou K."/>
            <person name="Grigoriev I.V."/>
            <person name="Rokhsar D.S."/>
            <person name="Grossman A.R."/>
        </authorList>
    </citation>
    <scope>NUCLEOTIDE SEQUENCE [LARGE SCALE GENOMIC DNA]</scope>
    <source>
        <strain evidence="14">CC-503</strain>
    </source>
</reference>
<feature type="compositionally biased region" description="Low complexity" evidence="11">
    <location>
        <begin position="159"/>
        <end position="214"/>
    </location>
</feature>
<feature type="region of interest" description="Disordered" evidence="11">
    <location>
        <begin position="159"/>
        <end position="218"/>
    </location>
</feature>
<dbReference type="SMART" id="SM01065">
    <property type="entry name" value="CBM_2"/>
    <property type="match status" value="1"/>
</dbReference>
<keyword evidence="4" id="KW-0808">Transferase</keyword>
<evidence type="ECO:0000256" key="9">
    <source>
        <dbReference type="ARBA" id="ARBA00022842"/>
    </source>
</evidence>
<evidence type="ECO:0000256" key="4">
    <source>
        <dbReference type="ARBA" id="ARBA00022679"/>
    </source>
</evidence>
<evidence type="ECO:0000256" key="6">
    <source>
        <dbReference type="ARBA" id="ARBA00022741"/>
    </source>
</evidence>
<dbReference type="GeneID" id="5722663"/>
<keyword evidence="10" id="KW-0119">Carbohydrate metabolism</keyword>
<dbReference type="FunCoup" id="A0A2K3CQ83">
    <property type="interactions" value="337"/>
</dbReference>
<evidence type="ECO:0000313" key="14">
    <source>
        <dbReference type="Proteomes" id="UP000006906"/>
    </source>
</evidence>
<dbReference type="InterPro" id="IPR013784">
    <property type="entry name" value="Carb-bd-like_fold"/>
</dbReference>
<keyword evidence="8" id="KW-0067">ATP-binding</keyword>
<name>A0A2K3CQ83_CHLRE</name>
<evidence type="ECO:0000256" key="7">
    <source>
        <dbReference type="ARBA" id="ARBA00022777"/>
    </source>
</evidence>
<dbReference type="Gramene" id="PNW70441">
    <property type="protein sequence ID" value="PNW70441"/>
    <property type="gene ID" value="CHLRE_17g719900v5"/>
</dbReference>
<dbReference type="InterPro" id="IPR013815">
    <property type="entry name" value="ATP_grasp_subdomain_1"/>
</dbReference>
<comment type="similarity">
    <text evidence="2">Belongs to the PEP-utilizing enzyme family.</text>
</comment>
<dbReference type="OMA" id="VPMNWTE"/>
<evidence type="ECO:0000256" key="3">
    <source>
        <dbReference type="ARBA" id="ARBA00011738"/>
    </source>
</evidence>
<evidence type="ECO:0000256" key="1">
    <source>
        <dbReference type="ARBA" id="ARBA00001946"/>
    </source>
</evidence>
<comment type="cofactor">
    <cofactor evidence="1">
        <name>Mg(2+)</name>
        <dbReference type="ChEBI" id="CHEBI:18420"/>
    </cofactor>
</comment>
<dbReference type="PANTHER" id="PTHR47453">
    <property type="entry name" value="PHOSPHOGLUCAN, WATER DIKINASE, CHLOROPLASTIC"/>
    <property type="match status" value="1"/>
</dbReference>
<dbReference type="InterPro" id="IPR013783">
    <property type="entry name" value="Ig-like_fold"/>
</dbReference>
<evidence type="ECO:0000256" key="2">
    <source>
        <dbReference type="ARBA" id="ARBA00007837"/>
    </source>
</evidence>
<gene>
    <name evidence="13" type="ORF">CHLRE_17g719900v5</name>
</gene>